<dbReference type="EC" id="2.7.13.3" evidence="4"/>
<reference evidence="4 5" key="1">
    <citation type="submission" date="2018-03" db="EMBL/GenBank/DDBJ databases">
        <title>Genome sequence of Clostridium vincentii DSM 10228.</title>
        <authorList>
            <person name="Poehlein A."/>
            <person name="Daniel R."/>
        </authorList>
    </citation>
    <scope>NUCLEOTIDE SEQUENCE [LARGE SCALE GENOMIC DNA]</scope>
    <source>
        <strain evidence="4 5">DSM 10228</strain>
    </source>
</reference>
<feature type="transmembrane region" description="Helical" evidence="2">
    <location>
        <begin position="186"/>
        <end position="204"/>
    </location>
</feature>
<keyword evidence="5" id="KW-1185">Reference proteome</keyword>
<feature type="transmembrane region" description="Helical" evidence="2">
    <location>
        <begin position="76"/>
        <end position="98"/>
    </location>
</feature>
<dbReference type="RefSeq" id="WP_106059062.1">
    <property type="nucleotide sequence ID" value="NZ_PVXQ01000008.1"/>
</dbReference>
<dbReference type="InterPro" id="IPR032834">
    <property type="entry name" value="NatK-like_C"/>
</dbReference>
<name>A0A2T0BHB9_9CLOT</name>
<dbReference type="PANTHER" id="PTHR40448:SF1">
    <property type="entry name" value="TWO-COMPONENT SENSOR HISTIDINE KINASE"/>
    <property type="match status" value="1"/>
</dbReference>
<feature type="domain" description="Sensor histidine kinase NatK-like C-terminal" evidence="3">
    <location>
        <begin position="325"/>
        <end position="428"/>
    </location>
</feature>
<organism evidence="4 5">
    <name type="scientific">Clostridium vincentii</name>
    <dbReference type="NCBI Taxonomy" id="52704"/>
    <lineage>
        <taxon>Bacteria</taxon>
        <taxon>Bacillati</taxon>
        <taxon>Bacillota</taxon>
        <taxon>Clostridia</taxon>
        <taxon>Eubacteriales</taxon>
        <taxon>Clostridiaceae</taxon>
        <taxon>Clostridium</taxon>
    </lineage>
</organism>
<keyword evidence="2" id="KW-0472">Membrane</keyword>
<feature type="transmembrane region" description="Helical" evidence="2">
    <location>
        <begin position="110"/>
        <end position="127"/>
    </location>
</feature>
<sequence length="431" mass="49989">MNEFFLFLLSVILMLITFRNISPYKFNIKEYIIMGLTIVFINRLILMFYPRLASISMYFTPIYFLCKKSNKIIRSFMIQIFVCLVIVFIDSFTSIILLNILGIEYSSSTLGYYTIFASIALLLYFFSKFIGKLLIKYNGFIFENWKSKYIILINLLLVLTFGSFYITYNWNELTDNSYLSQENGVIFTIYGFVIMVICGSLFFMSKKEEKFKYKQLQLDNLEEYTENLEKLYMDMRKFRHDYINIISSMAGFIEERDIDSLEDHFNKHIYPLNNKMNKNNYKLDLLKNIKLSQIKGLISGKVIRAQELGVETIIDIVEPITIIKMDIIDISRCVGIILDNAIEAALESEKKVMDIALINKNNSVIIVVANTFKGEIPSLSKLFKDGFSTKGENRGLGLSNCKDIIGRYKNISLDTAITDVQFIQEITVSNK</sequence>
<proteinExistence type="predicted"/>
<keyword evidence="2" id="KW-1133">Transmembrane helix</keyword>
<dbReference type="Proteomes" id="UP000239471">
    <property type="component" value="Unassembled WGS sequence"/>
</dbReference>
<dbReference type="OrthoDB" id="1656061at2"/>
<keyword evidence="4" id="KW-0808">Transferase</keyword>
<keyword evidence="1" id="KW-0175">Coiled coil</keyword>
<dbReference type="EMBL" id="PVXQ01000008">
    <property type="protein sequence ID" value="PRR83243.1"/>
    <property type="molecule type" value="Genomic_DNA"/>
</dbReference>
<dbReference type="GO" id="GO:0004673">
    <property type="term" value="F:protein histidine kinase activity"/>
    <property type="evidence" value="ECO:0007669"/>
    <property type="project" value="UniProtKB-EC"/>
</dbReference>
<evidence type="ECO:0000256" key="1">
    <source>
        <dbReference type="SAM" id="Coils"/>
    </source>
</evidence>
<dbReference type="GO" id="GO:0042802">
    <property type="term" value="F:identical protein binding"/>
    <property type="evidence" value="ECO:0007669"/>
    <property type="project" value="TreeGrafter"/>
</dbReference>
<keyword evidence="4" id="KW-0418">Kinase</keyword>
<gene>
    <name evidence="4" type="primary">dpiB</name>
    <name evidence="4" type="ORF">CLVI_10420</name>
</gene>
<dbReference type="Gene3D" id="3.30.565.10">
    <property type="entry name" value="Histidine kinase-like ATPase, C-terminal domain"/>
    <property type="match status" value="1"/>
</dbReference>
<dbReference type="Pfam" id="PF14501">
    <property type="entry name" value="HATPase_c_5"/>
    <property type="match status" value="1"/>
</dbReference>
<keyword evidence="2" id="KW-0812">Transmembrane</keyword>
<evidence type="ECO:0000259" key="3">
    <source>
        <dbReference type="Pfam" id="PF14501"/>
    </source>
</evidence>
<dbReference type="AlphaFoldDB" id="A0A2T0BHB9"/>
<comment type="caution">
    <text evidence="4">The sequence shown here is derived from an EMBL/GenBank/DDBJ whole genome shotgun (WGS) entry which is preliminary data.</text>
</comment>
<evidence type="ECO:0000313" key="5">
    <source>
        <dbReference type="Proteomes" id="UP000239471"/>
    </source>
</evidence>
<feature type="transmembrane region" description="Helical" evidence="2">
    <location>
        <begin position="148"/>
        <end position="166"/>
    </location>
</feature>
<feature type="coiled-coil region" evidence="1">
    <location>
        <begin position="214"/>
        <end position="241"/>
    </location>
</feature>
<evidence type="ECO:0000256" key="2">
    <source>
        <dbReference type="SAM" id="Phobius"/>
    </source>
</evidence>
<dbReference type="SUPFAM" id="SSF55874">
    <property type="entry name" value="ATPase domain of HSP90 chaperone/DNA topoisomerase II/histidine kinase"/>
    <property type="match status" value="1"/>
</dbReference>
<evidence type="ECO:0000313" key="4">
    <source>
        <dbReference type="EMBL" id="PRR83243.1"/>
    </source>
</evidence>
<dbReference type="InterPro" id="IPR036890">
    <property type="entry name" value="HATPase_C_sf"/>
</dbReference>
<feature type="transmembrane region" description="Helical" evidence="2">
    <location>
        <begin position="31"/>
        <end position="49"/>
    </location>
</feature>
<accession>A0A2T0BHB9</accession>
<protein>
    <submittedName>
        <fullName evidence="4">Sensor histidine kinase DpiB</fullName>
        <ecNumber evidence="4">2.7.13.3</ecNumber>
    </submittedName>
</protein>
<dbReference type="PANTHER" id="PTHR40448">
    <property type="entry name" value="TWO-COMPONENT SENSOR HISTIDINE KINASE"/>
    <property type="match status" value="1"/>
</dbReference>